<dbReference type="VEuPathDB" id="AmoebaDB:ACA1_387330"/>
<keyword evidence="2" id="KW-1185">Reference proteome</keyword>
<dbReference type="RefSeq" id="XP_004333147.1">
    <property type="nucleotide sequence ID" value="XM_004333099.1"/>
</dbReference>
<organism evidence="1 2">
    <name type="scientific">Acanthamoeba castellanii (strain ATCC 30010 / Neff)</name>
    <dbReference type="NCBI Taxonomy" id="1257118"/>
    <lineage>
        <taxon>Eukaryota</taxon>
        <taxon>Amoebozoa</taxon>
        <taxon>Discosea</taxon>
        <taxon>Longamoebia</taxon>
        <taxon>Centramoebida</taxon>
        <taxon>Acanthamoebidae</taxon>
        <taxon>Acanthamoeba</taxon>
    </lineage>
</organism>
<sequence length="113" mass="12899">MDMLEATIVQRESLKSLVRELHQQQQQISSPAALQRHDRDDCAVDTQAITHDDNDHDHDDDAVLLRREEERLQGENGALLLAVAQARTNEETREAEVVKVVERRLALLNPTVR</sequence>
<accession>L8GE73</accession>
<dbReference type="GeneID" id="14911648"/>
<reference evidence="1 2" key="1">
    <citation type="journal article" date="2013" name="Genome Biol.">
        <title>Genome of Acanthamoeba castellanii highlights extensive lateral gene transfer and early evolution of tyrosine kinase signaling.</title>
        <authorList>
            <person name="Clarke M."/>
            <person name="Lohan A.J."/>
            <person name="Liu B."/>
            <person name="Lagkouvardos I."/>
            <person name="Roy S."/>
            <person name="Zafar N."/>
            <person name="Bertelli C."/>
            <person name="Schilde C."/>
            <person name="Kianianmomeni A."/>
            <person name="Burglin T.R."/>
            <person name="Frech C."/>
            <person name="Turcotte B."/>
            <person name="Kopec K.O."/>
            <person name="Synnott J.M."/>
            <person name="Choo C."/>
            <person name="Paponov I."/>
            <person name="Finkler A."/>
            <person name="Soon Heng Tan C."/>
            <person name="Hutchins A.P."/>
            <person name="Weinmeier T."/>
            <person name="Rattei T."/>
            <person name="Chu J.S."/>
            <person name="Gimenez G."/>
            <person name="Irimia M."/>
            <person name="Rigden D.J."/>
            <person name="Fitzpatrick D.A."/>
            <person name="Lorenzo-Morales J."/>
            <person name="Bateman A."/>
            <person name="Chiu C.H."/>
            <person name="Tang P."/>
            <person name="Hegemann P."/>
            <person name="Fromm H."/>
            <person name="Raoult D."/>
            <person name="Greub G."/>
            <person name="Miranda-Saavedra D."/>
            <person name="Chen N."/>
            <person name="Nash P."/>
            <person name="Ginger M.L."/>
            <person name="Horn M."/>
            <person name="Schaap P."/>
            <person name="Caler L."/>
            <person name="Loftus B."/>
        </authorList>
    </citation>
    <scope>NUCLEOTIDE SEQUENCE [LARGE SCALE GENOMIC DNA]</scope>
    <source>
        <strain evidence="1 2">Neff</strain>
    </source>
</reference>
<protein>
    <submittedName>
        <fullName evidence="1">Uncharacterized protein</fullName>
    </submittedName>
</protein>
<gene>
    <name evidence="1" type="ORF">ACA1_387330</name>
</gene>
<name>L8GE73_ACACF</name>
<proteinExistence type="predicted"/>
<dbReference type="EMBL" id="KB008156">
    <property type="protein sequence ID" value="ELR11134.1"/>
    <property type="molecule type" value="Genomic_DNA"/>
</dbReference>
<dbReference type="KEGG" id="acan:ACA1_387330"/>
<dbReference type="Proteomes" id="UP000011083">
    <property type="component" value="Unassembled WGS sequence"/>
</dbReference>
<dbReference type="AlphaFoldDB" id="L8GE73"/>
<evidence type="ECO:0000313" key="1">
    <source>
        <dbReference type="EMBL" id="ELR11134.1"/>
    </source>
</evidence>
<evidence type="ECO:0000313" key="2">
    <source>
        <dbReference type="Proteomes" id="UP000011083"/>
    </source>
</evidence>